<proteinExistence type="predicted"/>
<dbReference type="Proteomes" id="UP001235939">
    <property type="component" value="Chromosome 07"/>
</dbReference>
<dbReference type="InterPro" id="IPR001881">
    <property type="entry name" value="EGF-like_Ca-bd_dom"/>
</dbReference>
<feature type="repeat" description="LDL-receptor class B" evidence="4">
    <location>
        <begin position="179"/>
        <end position="222"/>
    </location>
</feature>
<feature type="domain" description="EGF-like" evidence="5">
    <location>
        <begin position="28"/>
        <end position="43"/>
    </location>
</feature>
<dbReference type="InterPro" id="IPR049883">
    <property type="entry name" value="NOTCH1_EGF-like"/>
</dbReference>
<evidence type="ECO:0000313" key="7">
    <source>
        <dbReference type="Proteomes" id="UP001235939"/>
    </source>
</evidence>
<dbReference type="PROSITE" id="PS01187">
    <property type="entry name" value="EGF_CA"/>
    <property type="match status" value="1"/>
</dbReference>
<feature type="repeat" description="LDL-receptor class B" evidence="4">
    <location>
        <begin position="91"/>
        <end position="133"/>
    </location>
</feature>
<keyword evidence="1" id="KW-0245">EGF-like domain</keyword>
<reference evidence="6 7" key="1">
    <citation type="submission" date="2022-01" db="EMBL/GenBank/DDBJ databases">
        <title>A chromosomal length assembly of Cordylochernes scorpioides.</title>
        <authorList>
            <person name="Zeh D."/>
            <person name="Zeh J."/>
        </authorList>
    </citation>
    <scope>NUCLEOTIDE SEQUENCE [LARGE SCALE GENOMIC DNA]</scope>
    <source>
        <strain evidence="6">IN4F17</strain>
        <tissue evidence="6">Whole Body</tissue>
    </source>
</reference>
<keyword evidence="2" id="KW-0677">Repeat</keyword>
<dbReference type="SMART" id="SM00135">
    <property type="entry name" value="LY"/>
    <property type="match status" value="5"/>
</dbReference>
<dbReference type="Gene3D" id="2.10.25.10">
    <property type="entry name" value="Laminin"/>
    <property type="match status" value="1"/>
</dbReference>
<dbReference type="SUPFAM" id="SSF63825">
    <property type="entry name" value="YWTD domain"/>
    <property type="match status" value="1"/>
</dbReference>
<dbReference type="PANTHER" id="PTHR46513:SF13">
    <property type="entry name" value="EGF-LIKE DOMAIN-CONTAINING PROTEIN"/>
    <property type="match status" value="1"/>
</dbReference>
<dbReference type="InterPro" id="IPR018097">
    <property type="entry name" value="EGF_Ca-bd_CS"/>
</dbReference>
<dbReference type="Gene3D" id="2.120.10.30">
    <property type="entry name" value="TolB, C-terminal domain"/>
    <property type="match status" value="2"/>
</dbReference>
<gene>
    <name evidence="6" type="ORF">LAZ67_7003146</name>
</gene>
<dbReference type="Pfam" id="PF07645">
    <property type="entry name" value="EGF_CA"/>
    <property type="match status" value="1"/>
</dbReference>
<organism evidence="6 7">
    <name type="scientific">Cordylochernes scorpioides</name>
    <dbReference type="NCBI Taxonomy" id="51811"/>
    <lineage>
        <taxon>Eukaryota</taxon>
        <taxon>Metazoa</taxon>
        <taxon>Ecdysozoa</taxon>
        <taxon>Arthropoda</taxon>
        <taxon>Chelicerata</taxon>
        <taxon>Arachnida</taxon>
        <taxon>Pseudoscorpiones</taxon>
        <taxon>Cheliferoidea</taxon>
        <taxon>Chernetidae</taxon>
        <taxon>Cordylochernes</taxon>
    </lineage>
</organism>
<feature type="repeat" description="LDL-receptor class B" evidence="4">
    <location>
        <begin position="134"/>
        <end position="176"/>
    </location>
</feature>
<evidence type="ECO:0000313" key="6">
    <source>
        <dbReference type="EMBL" id="UYV70469.1"/>
    </source>
</evidence>
<dbReference type="SUPFAM" id="SSF57184">
    <property type="entry name" value="Growth factor receptor domain"/>
    <property type="match status" value="1"/>
</dbReference>
<dbReference type="InterPro" id="IPR000152">
    <property type="entry name" value="EGF-type_Asp/Asn_hydroxyl_site"/>
</dbReference>
<keyword evidence="3" id="KW-1015">Disulfide bond</keyword>
<keyword evidence="7" id="KW-1185">Reference proteome</keyword>
<dbReference type="InterPro" id="IPR011042">
    <property type="entry name" value="6-blade_b-propeller_TolB-like"/>
</dbReference>
<dbReference type="CDD" id="cd00054">
    <property type="entry name" value="EGF_CA"/>
    <property type="match status" value="1"/>
</dbReference>
<evidence type="ECO:0000256" key="3">
    <source>
        <dbReference type="ARBA" id="ARBA00023157"/>
    </source>
</evidence>
<evidence type="ECO:0000256" key="1">
    <source>
        <dbReference type="ARBA" id="ARBA00022536"/>
    </source>
</evidence>
<dbReference type="InterPro" id="IPR009030">
    <property type="entry name" value="Growth_fac_rcpt_cys_sf"/>
</dbReference>
<evidence type="ECO:0000259" key="5">
    <source>
        <dbReference type="PROSITE" id="PS01186"/>
    </source>
</evidence>
<protein>
    <recommendedName>
        <fullName evidence="5">EGF-like domain-containing protein</fullName>
    </recommendedName>
</protein>
<dbReference type="InterPro" id="IPR000033">
    <property type="entry name" value="LDLR_classB_rpt"/>
</dbReference>
<dbReference type="SMART" id="SM00179">
    <property type="entry name" value="EGF_CA"/>
    <property type="match status" value="1"/>
</dbReference>
<dbReference type="PROSITE" id="PS00010">
    <property type="entry name" value="ASX_HYDROXYL"/>
    <property type="match status" value="1"/>
</dbReference>
<dbReference type="EMBL" id="CP092869">
    <property type="protein sequence ID" value="UYV70469.1"/>
    <property type="molecule type" value="Genomic_DNA"/>
</dbReference>
<evidence type="ECO:0000256" key="4">
    <source>
        <dbReference type="PROSITE-ProRule" id="PRU00461"/>
    </source>
</evidence>
<dbReference type="Pfam" id="PF00058">
    <property type="entry name" value="Ldl_recept_b"/>
    <property type="match status" value="2"/>
</dbReference>
<dbReference type="InterPro" id="IPR050778">
    <property type="entry name" value="Cueball_EGF_LRP_Nidogen"/>
</dbReference>
<evidence type="ECO:0000256" key="2">
    <source>
        <dbReference type="ARBA" id="ARBA00022737"/>
    </source>
</evidence>
<name>A0ABY6KNM3_9ARAC</name>
<dbReference type="InterPro" id="IPR000742">
    <property type="entry name" value="EGF"/>
</dbReference>
<sequence length="473" mass="53407">MCVLDVNECEEAGICSQMCFNSKGSYKCSCHDGYKLSKNVHTCKALNWTSAFLVISNRRSILVANLNTTSLERVPVRVENVVATASDMATGTLYWSDMMLKKILKLRKGATEPDVVVSSGLDLVEGLGVDWVAQNIYWVDSRLKTIAVSTIEGRHQIVLLSDNISQPRGLVLDPREGARVLFWTDWGENPRIESVGLDGSMRRTIIDSKIYWPNGLTLDIPNRRVYFADSKLDYIDFCNYDGSGRQQVLSHNHLSGTDALLQKKNLVLEKTWKDKLQDDTALYFSFEYLLHPHSLTLFEDTLYWTDRQLNRVLSCHKYYGGKNQSVVSHLVSQPLGIHVHHPVLQPPSPNPCAGAPCSHLCLLSPAKTTGYACRCPFGTAHDKSHANSRCVPVDQPYLMVVRGSQLVDLSLTPGDKTRHGYFTPVIGIDNAHDFQYDKDQSHLYWVQLNDDDKENKIRKDKIQDDTAIYLRQE</sequence>
<dbReference type="PROSITE" id="PS01186">
    <property type="entry name" value="EGF_2"/>
    <property type="match status" value="1"/>
</dbReference>
<dbReference type="SMART" id="SM00181">
    <property type="entry name" value="EGF"/>
    <property type="match status" value="2"/>
</dbReference>
<dbReference type="PROSITE" id="PS51120">
    <property type="entry name" value="LDLRB"/>
    <property type="match status" value="3"/>
</dbReference>
<accession>A0ABY6KNM3</accession>
<dbReference type="PANTHER" id="PTHR46513">
    <property type="entry name" value="VITELLOGENIN RECEPTOR-LIKE PROTEIN-RELATED-RELATED"/>
    <property type="match status" value="1"/>
</dbReference>